<name>A0A6J4RE87_9ACTN</name>
<feature type="compositionally biased region" description="Basic residues" evidence="1">
    <location>
        <begin position="29"/>
        <end position="43"/>
    </location>
</feature>
<feature type="compositionally biased region" description="Basic residues" evidence="1">
    <location>
        <begin position="53"/>
        <end position="73"/>
    </location>
</feature>
<feature type="non-terminal residue" evidence="2">
    <location>
        <position position="105"/>
    </location>
</feature>
<protein>
    <submittedName>
        <fullName evidence="2">Uncharacterized protein</fullName>
    </submittedName>
</protein>
<feature type="non-terminal residue" evidence="2">
    <location>
        <position position="1"/>
    </location>
</feature>
<dbReference type="AlphaFoldDB" id="A0A6J4RE87"/>
<evidence type="ECO:0000256" key="1">
    <source>
        <dbReference type="SAM" id="MobiDB-lite"/>
    </source>
</evidence>
<proteinExistence type="predicted"/>
<gene>
    <name evidence="2" type="ORF">AVDCRST_MAG38-1249</name>
</gene>
<dbReference type="EMBL" id="CADCVJ010000084">
    <property type="protein sequence ID" value="CAA9470394.1"/>
    <property type="molecule type" value="Genomic_DNA"/>
</dbReference>
<evidence type="ECO:0000313" key="2">
    <source>
        <dbReference type="EMBL" id="CAA9470394.1"/>
    </source>
</evidence>
<feature type="region of interest" description="Disordered" evidence="1">
    <location>
        <begin position="19"/>
        <end position="105"/>
    </location>
</feature>
<organism evidence="2">
    <name type="scientific">uncultured Solirubrobacteraceae bacterium</name>
    <dbReference type="NCBI Taxonomy" id="1162706"/>
    <lineage>
        <taxon>Bacteria</taxon>
        <taxon>Bacillati</taxon>
        <taxon>Actinomycetota</taxon>
        <taxon>Thermoleophilia</taxon>
        <taxon>Solirubrobacterales</taxon>
        <taxon>Solirubrobacteraceae</taxon>
        <taxon>environmental samples</taxon>
    </lineage>
</organism>
<sequence length="105" mass="11580">VGEWALHGAQRGRIVRGGEVVGCGGEHHRERRGRGGRGRRRSGPGRGDGRGDRRGRRGGGHRRPRGWGGHHRRGDGAGDVRRPAALVGVAERRGERVTEHRRRRV</sequence>
<reference evidence="2" key="1">
    <citation type="submission" date="2020-02" db="EMBL/GenBank/DDBJ databases">
        <authorList>
            <person name="Meier V. D."/>
        </authorList>
    </citation>
    <scope>NUCLEOTIDE SEQUENCE</scope>
    <source>
        <strain evidence="2">AVDCRST_MAG38</strain>
    </source>
</reference>
<accession>A0A6J4RE87</accession>